<evidence type="ECO:0000256" key="8">
    <source>
        <dbReference type="ARBA" id="ARBA00023242"/>
    </source>
</evidence>
<keyword evidence="14" id="KW-1185">Reference proteome</keyword>
<comment type="catalytic activity">
    <reaction evidence="10">
        <text>N-terminal L-seryl-[histone H2A] + acetyl-CoA = N-terminal N(alpha)-acetyl-L-seryl-[histone H2A] + CoA + H(+)</text>
        <dbReference type="Rhea" id="RHEA:50600"/>
        <dbReference type="Rhea" id="RHEA-COMP:12742"/>
        <dbReference type="Rhea" id="RHEA-COMP:12744"/>
        <dbReference type="ChEBI" id="CHEBI:15378"/>
        <dbReference type="ChEBI" id="CHEBI:57287"/>
        <dbReference type="ChEBI" id="CHEBI:57288"/>
        <dbReference type="ChEBI" id="CHEBI:64738"/>
        <dbReference type="ChEBI" id="CHEBI:83690"/>
        <dbReference type="EC" id="2.3.1.257"/>
    </reaction>
</comment>
<evidence type="ECO:0000259" key="12">
    <source>
        <dbReference type="PROSITE" id="PS51186"/>
    </source>
</evidence>
<dbReference type="GO" id="GO:0005634">
    <property type="term" value="C:nucleus"/>
    <property type="evidence" value="ECO:0007669"/>
    <property type="project" value="UniProtKB-SubCell"/>
</dbReference>
<dbReference type="STRING" id="685588.A0A067TRX4"/>
<dbReference type="InterPro" id="IPR016181">
    <property type="entry name" value="Acyl_CoA_acyltransferase"/>
</dbReference>
<evidence type="ECO:0000256" key="10">
    <source>
        <dbReference type="ARBA" id="ARBA00047821"/>
    </source>
</evidence>
<evidence type="ECO:0000256" key="7">
    <source>
        <dbReference type="ARBA" id="ARBA00022679"/>
    </source>
</evidence>
<dbReference type="AlphaFoldDB" id="A0A067TRX4"/>
<comment type="catalytic activity">
    <reaction evidence="11">
        <text>N-terminal L-seryl-[histone H4] + acetyl-CoA = N-terminal N(alpha)-acetyl-L-seryl-[histone H4] + CoA + H(+)</text>
        <dbReference type="Rhea" id="RHEA:50596"/>
        <dbReference type="Rhea" id="RHEA-COMP:12740"/>
        <dbReference type="Rhea" id="RHEA-COMP:12743"/>
        <dbReference type="ChEBI" id="CHEBI:15378"/>
        <dbReference type="ChEBI" id="CHEBI:57287"/>
        <dbReference type="ChEBI" id="CHEBI:57288"/>
        <dbReference type="ChEBI" id="CHEBI:64738"/>
        <dbReference type="ChEBI" id="CHEBI:83690"/>
        <dbReference type="EC" id="2.3.1.257"/>
    </reaction>
</comment>
<evidence type="ECO:0000313" key="14">
    <source>
        <dbReference type="Proteomes" id="UP000027222"/>
    </source>
</evidence>
<dbReference type="Pfam" id="PF00583">
    <property type="entry name" value="Acetyltransf_1"/>
    <property type="match status" value="1"/>
</dbReference>
<evidence type="ECO:0000313" key="13">
    <source>
        <dbReference type="EMBL" id="KDR85062.1"/>
    </source>
</evidence>
<name>A0A067TRX4_GALM3</name>
<dbReference type="InterPro" id="IPR039949">
    <property type="entry name" value="NAA40"/>
</dbReference>
<sequence length="204" mass="23406">MPASRAVKLANKASSARLASLVSSTYELPSITLRVQVLHSNDLKQNQRDSIWAIFEANMYELYKNSSFGWDPVAKRKELFNSLSRFILLYQTDTRTLEAFTMFRFEDEEDEDVIYCYDLQVTAFFQGMGLGKKMLSELGKLGQTFYMEKIMLTVLKGNMKAALFYKATGFSMDPSSPDYLESDDEFEGDEISEEVDYEILSKKV</sequence>
<dbReference type="Gene3D" id="3.40.630.30">
    <property type="match status" value="1"/>
</dbReference>
<dbReference type="PROSITE" id="PS51186">
    <property type="entry name" value="GNAT"/>
    <property type="match status" value="1"/>
</dbReference>
<evidence type="ECO:0000256" key="1">
    <source>
        <dbReference type="ARBA" id="ARBA00004123"/>
    </source>
</evidence>
<keyword evidence="7" id="KW-0808">Transferase</keyword>
<feature type="domain" description="N-acetyltransferase" evidence="12">
    <location>
        <begin position="49"/>
        <end position="198"/>
    </location>
</feature>
<keyword evidence="8" id="KW-0539">Nucleus</keyword>
<comment type="similarity">
    <text evidence="3">Belongs to the acetyltransferase family. NAA40 subfamily.</text>
</comment>
<evidence type="ECO:0000256" key="3">
    <source>
        <dbReference type="ARBA" id="ARBA00008870"/>
    </source>
</evidence>
<keyword evidence="6" id="KW-0963">Cytoplasm</keyword>
<accession>A0A067TRX4</accession>
<proteinExistence type="inferred from homology"/>
<reference evidence="14" key="1">
    <citation type="journal article" date="2014" name="Proc. Natl. Acad. Sci. U.S.A.">
        <title>Extensive sampling of basidiomycete genomes demonstrates inadequacy of the white-rot/brown-rot paradigm for wood decay fungi.</title>
        <authorList>
            <person name="Riley R."/>
            <person name="Salamov A.A."/>
            <person name="Brown D.W."/>
            <person name="Nagy L.G."/>
            <person name="Floudas D."/>
            <person name="Held B.W."/>
            <person name="Levasseur A."/>
            <person name="Lombard V."/>
            <person name="Morin E."/>
            <person name="Otillar R."/>
            <person name="Lindquist E.A."/>
            <person name="Sun H."/>
            <person name="LaButti K.M."/>
            <person name="Schmutz J."/>
            <person name="Jabbour D."/>
            <person name="Luo H."/>
            <person name="Baker S.E."/>
            <person name="Pisabarro A.G."/>
            <person name="Walton J.D."/>
            <person name="Blanchette R.A."/>
            <person name="Henrissat B."/>
            <person name="Martin F."/>
            <person name="Cullen D."/>
            <person name="Hibbett D.S."/>
            <person name="Grigoriev I.V."/>
        </authorList>
    </citation>
    <scope>NUCLEOTIDE SEQUENCE [LARGE SCALE GENOMIC DNA]</scope>
    <source>
        <strain evidence="14">CBS 339.88</strain>
    </source>
</reference>
<comment type="subcellular location">
    <subcellularLocation>
        <location evidence="2">Cytoplasm</location>
    </subcellularLocation>
    <subcellularLocation>
        <location evidence="1">Nucleus</location>
    </subcellularLocation>
</comment>
<dbReference type="EC" id="2.3.1.257" evidence="4"/>
<organism evidence="13 14">
    <name type="scientific">Galerina marginata (strain CBS 339.88)</name>
    <dbReference type="NCBI Taxonomy" id="685588"/>
    <lineage>
        <taxon>Eukaryota</taxon>
        <taxon>Fungi</taxon>
        <taxon>Dikarya</taxon>
        <taxon>Basidiomycota</taxon>
        <taxon>Agaricomycotina</taxon>
        <taxon>Agaricomycetes</taxon>
        <taxon>Agaricomycetidae</taxon>
        <taxon>Agaricales</taxon>
        <taxon>Agaricineae</taxon>
        <taxon>Strophariaceae</taxon>
        <taxon>Galerina</taxon>
    </lineage>
</organism>
<gene>
    <name evidence="13" type="ORF">GALMADRAFT_233668</name>
</gene>
<dbReference type="InterPro" id="IPR000182">
    <property type="entry name" value="GNAT_dom"/>
</dbReference>
<evidence type="ECO:0000256" key="9">
    <source>
        <dbReference type="ARBA" id="ARBA00023315"/>
    </source>
</evidence>
<dbReference type="PANTHER" id="PTHR20531">
    <property type="entry name" value="N-ALPHA-ACETYLTRANSFERASE 40"/>
    <property type="match status" value="1"/>
</dbReference>
<evidence type="ECO:0000256" key="6">
    <source>
        <dbReference type="ARBA" id="ARBA00022490"/>
    </source>
</evidence>
<evidence type="ECO:0000256" key="2">
    <source>
        <dbReference type="ARBA" id="ARBA00004496"/>
    </source>
</evidence>
<dbReference type="GO" id="GO:0005737">
    <property type="term" value="C:cytoplasm"/>
    <property type="evidence" value="ECO:0007669"/>
    <property type="project" value="UniProtKB-SubCell"/>
</dbReference>
<dbReference type="SUPFAM" id="SSF55729">
    <property type="entry name" value="Acyl-CoA N-acyltransferases (Nat)"/>
    <property type="match status" value="1"/>
</dbReference>
<dbReference type="GO" id="GO:0010485">
    <property type="term" value="F:histone H4 acetyltransferase activity"/>
    <property type="evidence" value="ECO:0007669"/>
    <property type="project" value="InterPro"/>
</dbReference>
<dbReference type="Proteomes" id="UP000027222">
    <property type="component" value="Unassembled WGS sequence"/>
</dbReference>
<dbReference type="PANTHER" id="PTHR20531:SF1">
    <property type="entry name" value="N-ALPHA-ACETYLTRANSFERASE 40"/>
    <property type="match status" value="1"/>
</dbReference>
<dbReference type="HOGENOM" id="CLU_051699_1_0_1"/>
<evidence type="ECO:0000256" key="11">
    <source>
        <dbReference type="ARBA" id="ARBA00049524"/>
    </source>
</evidence>
<evidence type="ECO:0000256" key="5">
    <source>
        <dbReference type="ARBA" id="ARBA00015043"/>
    </source>
</evidence>
<protein>
    <recommendedName>
        <fullName evidence="5">N-alpha-acetyltransferase 40</fullName>
        <ecNumber evidence="4">2.3.1.257</ecNumber>
    </recommendedName>
</protein>
<dbReference type="GO" id="GO:0043998">
    <property type="term" value="F:histone H2A acetyltransferase activity"/>
    <property type="evidence" value="ECO:0007669"/>
    <property type="project" value="InterPro"/>
</dbReference>
<dbReference type="EMBL" id="KL142367">
    <property type="protein sequence ID" value="KDR85062.1"/>
    <property type="molecule type" value="Genomic_DNA"/>
</dbReference>
<dbReference type="GO" id="GO:1990189">
    <property type="term" value="F:protein N-terminal-serine acetyltransferase activity"/>
    <property type="evidence" value="ECO:0007669"/>
    <property type="project" value="UniProtKB-EC"/>
</dbReference>
<dbReference type="OrthoDB" id="424551at2759"/>
<keyword evidence="9" id="KW-0012">Acyltransferase</keyword>
<evidence type="ECO:0000256" key="4">
    <source>
        <dbReference type="ARBA" id="ARBA00012950"/>
    </source>
</evidence>